<accession>A0A7W9WPQ9</accession>
<comment type="caution">
    <text evidence="2">The sequence shown here is derived from an EMBL/GenBank/DDBJ whole genome shotgun (WGS) entry which is preliminary data.</text>
</comment>
<feature type="domain" description="DNA binding HTH" evidence="1">
    <location>
        <begin position="223"/>
        <end position="260"/>
    </location>
</feature>
<reference evidence="2 3" key="1">
    <citation type="submission" date="2020-08" db="EMBL/GenBank/DDBJ databases">
        <title>Genomic Encyclopedia of Type Strains, Phase IV (KMG-IV): sequencing the most valuable type-strain genomes for metagenomic binning, comparative biology and taxonomic classification.</title>
        <authorList>
            <person name="Goeker M."/>
        </authorList>
    </citation>
    <scope>NUCLEOTIDE SEQUENCE [LARGE SCALE GENOMIC DNA]</scope>
    <source>
        <strain evidence="2 3">DSM 12141</strain>
    </source>
</reference>
<protein>
    <submittedName>
        <fullName evidence="2">DNA-binding response OmpR family regulator</fullName>
    </submittedName>
</protein>
<proteinExistence type="predicted"/>
<evidence type="ECO:0000313" key="3">
    <source>
        <dbReference type="Proteomes" id="UP000541136"/>
    </source>
</evidence>
<evidence type="ECO:0000259" key="1">
    <source>
        <dbReference type="Pfam" id="PF02954"/>
    </source>
</evidence>
<dbReference type="Gene3D" id="1.10.10.60">
    <property type="entry name" value="Homeodomain-like"/>
    <property type="match status" value="1"/>
</dbReference>
<name>A0A7W9WPQ9_CASDE</name>
<dbReference type="SUPFAM" id="SSF46689">
    <property type="entry name" value="Homeodomain-like"/>
    <property type="match status" value="1"/>
</dbReference>
<dbReference type="Pfam" id="PF02954">
    <property type="entry name" value="HTH_8"/>
    <property type="match status" value="1"/>
</dbReference>
<gene>
    <name evidence="2" type="ORF">HNR28_002756</name>
</gene>
<organism evidence="2 3">
    <name type="scientific">Castellaniella defragrans</name>
    <name type="common">Alcaligenes defragrans</name>
    <dbReference type="NCBI Taxonomy" id="75697"/>
    <lineage>
        <taxon>Bacteria</taxon>
        <taxon>Pseudomonadati</taxon>
        <taxon>Pseudomonadota</taxon>
        <taxon>Betaproteobacteria</taxon>
        <taxon>Burkholderiales</taxon>
        <taxon>Alcaligenaceae</taxon>
        <taxon>Castellaniella</taxon>
    </lineage>
</organism>
<dbReference type="EMBL" id="JACHIB010000016">
    <property type="protein sequence ID" value="MBB6084709.1"/>
    <property type="molecule type" value="Genomic_DNA"/>
</dbReference>
<dbReference type="RefSeq" id="WP_151024543.1">
    <property type="nucleotide sequence ID" value="NZ_JACHIB010000016.1"/>
</dbReference>
<dbReference type="InterPro" id="IPR002197">
    <property type="entry name" value="HTH_Fis"/>
</dbReference>
<keyword evidence="2" id="KW-0238">DNA-binding</keyword>
<dbReference type="GO" id="GO:0043565">
    <property type="term" value="F:sequence-specific DNA binding"/>
    <property type="evidence" value="ECO:0007669"/>
    <property type="project" value="InterPro"/>
</dbReference>
<evidence type="ECO:0000313" key="2">
    <source>
        <dbReference type="EMBL" id="MBB6084709.1"/>
    </source>
</evidence>
<dbReference type="Proteomes" id="UP000541136">
    <property type="component" value="Unassembled WGS sequence"/>
</dbReference>
<dbReference type="InterPro" id="IPR009057">
    <property type="entry name" value="Homeodomain-like_sf"/>
</dbReference>
<sequence>MRERLDCAILAPGREDWAGALRGPHLGGRLVLHTSPHVHGTARDALADPAMARGRYDAGLLYVDESSIRDWRTALAALAGRLPAVLLVYAVALRAQAVGDLMALGVADFVRPPFCPEELRARLDHALNRLPPACIAEHGPAYGAGLPGSGSGSGFGSGSGPAPLRARAPVAGAPEPPITESEIAFCNTILDRSGNELEAYAVAVAMQRATSRESFRAAKCQVVARFERAYIRAALGRHAGNITLAARMAQKHRRAFWALMRKHDIDPAPYRRAPASDAD</sequence>
<dbReference type="AlphaFoldDB" id="A0A7W9WPQ9"/>